<gene>
    <name evidence="2" type="ORF">IW967_11230</name>
</gene>
<accession>A0ABS0F558</accession>
<name>A0ABS0F558_9BACL</name>
<protein>
    <submittedName>
        <fullName evidence="2">WD40 repeat domain-containing protein</fullName>
    </submittedName>
</protein>
<evidence type="ECO:0000313" key="3">
    <source>
        <dbReference type="Proteomes" id="UP000642910"/>
    </source>
</evidence>
<dbReference type="Gene3D" id="2.130.10.10">
    <property type="entry name" value="YVTN repeat-like/Quinoprotein amine dehydrogenase"/>
    <property type="match status" value="1"/>
</dbReference>
<reference evidence="2 3" key="1">
    <citation type="submission" date="2020-11" db="EMBL/GenBank/DDBJ databases">
        <title>Genomic insight of Alicyclobacillus mali FL 18 reveals a new arsenic-resistant strain, with potential in environmental biotechnology.</title>
        <authorList>
            <person name="Fiorentino G."/>
            <person name="Gallo G."/>
            <person name="Aulitto M."/>
        </authorList>
    </citation>
    <scope>NUCLEOTIDE SEQUENCE [LARGE SCALE GENOMIC DNA]</scope>
    <source>
        <strain evidence="2 3">FL 18</strain>
    </source>
</reference>
<organism evidence="2 3">
    <name type="scientific">Alicyclobacillus mali</name>
    <name type="common">ex Roth et al. 2021</name>
    <dbReference type="NCBI Taxonomy" id="1123961"/>
    <lineage>
        <taxon>Bacteria</taxon>
        <taxon>Bacillati</taxon>
        <taxon>Bacillota</taxon>
        <taxon>Bacilli</taxon>
        <taxon>Bacillales</taxon>
        <taxon>Alicyclobacillaceae</taxon>
        <taxon>Alicyclobacillus</taxon>
    </lineage>
</organism>
<proteinExistence type="predicted"/>
<dbReference type="EMBL" id="JADPKZ010000044">
    <property type="protein sequence ID" value="MBF8378430.1"/>
    <property type="molecule type" value="Genomic_DNA"/>
</dbReference>
<dbReference type="Proteomes" id="UP000642910">
    <property type="component" value="Unassembled WGS sequence"/>
</dbReference>
<keyword evidence="3" id="KW-1185">Reference proteome</keyword>
<dbReference type="InterPro" id="IPR015943">
    <property type="entry name" value="WD40/YVTN_repeat-like_dom_sf"/>
</dbReference>
<comment type="caution">
    <text evidence="2">The sequence shown here is derived from an EMBL/GenBank/DDBJ whole genome shotgun (WGS) entry which is preliminary data.</text>
</comment>
<evidence type="ECO:0000256" key="1">
    <source>
        <dbReference type="SAM" id="MobiDB-lite"/>
    </source>
</evidence>
<dbReference type="SUPFAM" id="SSF69322">
    <property type="entry name" value="Tricorn protease domain 2"/>
    <property type="match status" value="1"/>
</dbReference>
<feature type="region of interest" description="Disordered" evidence="1">
    <location>
        <begin position="39"/>
        <end position="62"/>
    </location>
</feature>
<evidence type="ECO:0000313" key="2">
    <source>
        <dbReference type="EMBL" id="MBF8378430.1"/>
    </source>
</evidence>
<sequence length="426" mass="44427">MRRAFVHEHNGGEVIDVHPGLRTALAALAISSALAGCGTAPATPTPPHSTTQDDHLPEGASPGALVACGSTEVAEYTAGNWVYFPASSILSAPSTLFESVDVSPTGEVAAVTSGSPDASTPGMSSANMLWTYRKGWHLVSVRNDTDVQLHTFGPDGSLYVVPDDGTLAGIWKQTASGWQQLPGSAQLGYIASLAWSPKGVLTVVSVPQNGATTVWQFEGDHFVAVTSDHAPFAADSLTVGFAPNGDLAVGTSAHGVWIDEGGRFVQPGGVACPVTDVGQFAWSPKGVLTVSGKAGSQNGLWQFSGGRWQQVQGAGPNIGADKIYQFGWSPQGVLTVSDASRCQIFELVDGRWTPVWTKTHATDRNATPPKFAWSPTGTLVTSGGDLGGLWELTPRGNWTEIGGKSSPFAGEVGVSFTFAPTRFVHA</sequence>